<dbReference type="Gene3D" id="1.10.3990.20">
    <property type="entry name" value="protein bp1543"/>
    <property type="match status" value="1"/>
</dbReference>
<dbReference type="Pfam" id="PF13467">
    <property type="entry name" value="RHH_4"/>
    <property type="match status" value="1"/>
</dbReference>
<keyword evidence="2" id="KW-0808">Transferase</keyword>
<organism evidence="2 3">
    <name type="scientific">Bosea vaviloviae</name>
    <dbReference type="NCBI Taxonomy" id="1526658"/>
    <lineage>
        <taxon>Bacteria</taxon>
        <taxon>Pseudomonadati</taxon>
        <taxon>Pseudomonadota</taxon>
        <taxon>Alphaproteobacteria</taxon>
        <taxon>Hyphomicrobiales</taxon>
        <taxon>Boseaceae</taxon>
        <taxon>Bosea</taxon>
    </lineage>
</organism>
<dbReference type="GO" id="GO:0016740">
    <property type="term" value="F:transferase activity"/>
    <property type="evidence" value="ECO:0007669"/>
    <property type="project" value="UniProtKB-KW"/>
</dbReference>
<dbReference type="Proteomes" id="UP000037822">
    <property type="component" value="Unassembled WGS sequence"/>
</dbReference>
<evidence type="ECO:0000259" key="1">
    <source>
        <dbReference type="Pfam" id="PF13467"/>
    </source>
</evidence>
<reference evidence="2 3" key="1">
    <citation type="submission" date="2015-07" db="EMBL/GenBank/DDBJ databases">
        <title>Whole genome sequencing of Bosea vaviloviae isolated from cave pool.</title>
        <authorList>
            <person name="Tan N.E.H."/>
            <person name="Lee Y.P."/>
            <person name="Gan H.M."/>
            <person name="Barton H."/>
            <person name="Savka M.A."/>
        </authorList>
    </citation>
    <scope>NUCLEOTIDE SEQUENCE [LARGE SCALE GENOMIC DNA]</scope>
    <source>
        <strain evidence="2 3">SD260</strain>
    </source>
</reference>
<dbReference type="AlphaFoldDB" id="A0A0N1F844"/>
<gene>
    <name evidence="2" type="ORF">AE618_00585</name>
</gene>
<dbReference type="OrthoDB" id="7477016at2"/>
<dbReference type="EMBL" id="LGSZ01000009">
    <property type="protein sequence ID" value="KPH82908.1"/>
    <property type="molecule type" value="Genomic_DNA"/>
</dbReference>
<feature type="domain" description="Ribbon-helix-helix" evidence="1">
    <location>
        <begin position="9"/>
        <end position="71"/>
    </location>
</feature>
<evidence type="ECO:0000313" key="3">
    <source>
        <dbReference type="Proteomes" id="UP000037822"/>
    </source>
</evidence>
<dbReference type="PATRIC" id="fig|1526658.3.peg.5040"/>
<dbReference type="InterPro" id="IPR027373">
    <property type="entry name" value="RHH_dom"/>
</dbReference>
<evidence type="ECO:0000313" key="2">
    <source>
        <dbReference type="EMBL" id="KPH82908.1"/>
    </source>
</evidence>
<dbReference type="RefSeq" id="WP_054207116.1">
    <property type="nucleotide sequence ID" value="NZ_LGSZ01000009.1"/>
</dbReference>
<name>A0A0N1F844_9HYPH</name>
<comment type="caution">
    <text evidence="2">The sequence shown here is derived from an EMBL/GenBank/DDBJ whole genome shotgun (WGS) entry which is preliminary data.</text>
</comment>
<accession>A0A0N1F844</accession>
<keyword evidence="3" id="KW-1185">Reference proteome</keyword>
<dbReference type="InterPro" id="IPR038268">
    <property type="entry name" value="RHH_sf"/>
</dbReference>
<sequence>MSQTANTDRKRSLTIAGHRTSVSLEEPFWEALKEIAATEGLTVAALIATIDTGREAVNLSSALRLHVLAHYRRRAAGA</sequence>
<protein>
    <submittedName>
        <fullName evidence="2">Arylsulfate sulfotransferase</fullName>
    </submittedName>
</protein>
<proteinExistence type="predicted"/>